<dbReference type="EMBL" id="JAHRIO010030065">
    <property type="protein sequence ID" value="MEQ2167261.1"/>
    <property type="molecule type" value="Genomic_DNA"/>
</dbReference>
<dbReference type="InterPro" id="IPR044801">
    <property type="entry name" value="Filamin"/>
</dbReference>
<keyword evidence="4" id="KW-1185">Reference proteome</keyword>
<keyword evidence="1" id="KW-0677">Repeat</keyword>
<feature type="repeat" description="Filamin" evidence="2">
    <location>
        <begin position="6"/>
        <end position="36"/>
    </location>
</feature>
<dbReference type="InterPro" id="IPR014756">
    <property type="entry name" value="Ig_E-set"/>
</dbReference>
<evidence type="ECO:0000256" key="1">
    <source>
        <dbReference type="ARBA" id="ARBA00022737"/>
    </source>
</evidence>
<protein>
    <submittedName>
        <fullName evidence="3">Uncharacterized protein</fullName>
    </submittedName>
</protein>
<evidence type="ECO:0000256" key="2">
    <source>
        <dbReference type="PROSITE-ProRule" id="PRU00087"/>
    </source>
</evidence>
<dbReference type="Gene3D" id="2.60.40.10">
    <property type="entry name" value="Immunoglobulins"/>
    <property type="match status" value="2"/>
</dbReference>
<organism evidence="3 4">
    <name type="scientific">Goodea atripinnis</name>
    <dbReference type="NCBI Taxonomy" id="208336"/>
    <lineage>
        <taxon>Eukaryota</taxon>
        <taxon>Metazoa</taxon>
        <taxon>Chordata</taxon>
        <taxon>Craniata</taxon>
        <taxon>Vertebrata</taxon>
        <taxon>Euteleostomi</taxon>
        <taxon>Actinopterygii</taxon>
        <taxon>Neopterygii</taxon>
        <taxon>Teleostei</taxon>
        <taxon>Neoteleostei</taxon>
        <taxon>Acanthomorphata</taxon>
        <taxon>Ovalentaria</taxon>
        <taxon>Atherinomorphae</taxon>
        <taxon>Cyprinodontiformes</taxon>
        <taxon>Goodeidae</taxon>
        <taxon>Goodea</taxon>
    </lineage>
</organism>
<dbReference type="SUPFAM" id="SSF81296">
    <property type="entry name" value="E set domains"/>
    <property type="match status" value="1"/>
</dbReference>
<dbReference type="InterPro" id="IPR017868">
    <property type="entry name" value="Filamin/ABP280_repeat-like"/>
</dbReference>
<feature type="repeat" description="Filamin" evidence="2">
    <location>
        <begin position="39"/>
        <end position="73"/>
    </location>
</feature>
<accession>A0ABV0N8B4</accession>
<comment type="caution">
    <text evidence="3">The sequence shown here is derived from an EMBL/GenBank/DDBJ whole genome shotgun (WGS) entry which is preliminary data.</text>
</comment>
<dbReference type="PROSITE" id="PS50194">
    <property type="entry name" value="FILAMIN_REPEAT"/>
    <property type="match status" value="2"/>
</dbReference>
<evidence type="ECO:0000313" key="4">
    <source>
        <dbReference type="Proteomes" id="UP001476798"/>
    </source>
</evidence>
<evidence type="ECO:0000313" key="3">
    <source>
        <dbReference type="EMBL" id="MEQ2167261.1"/>
    </source>
</evidence>
<dbReference type="Proteomes" id="UP001476798">
    <property type="component" value="Unassembled WGS sequence"/>
</dbReference>
<dbReference type="InterPro" id="IPR013783">
    <property type="entry name" value="Ig-like_fold"/>
</dbReference>
<reference evidence="3 4" key="1">
    <citation type="submission" date="2021-06" db="EMBL/GenBank/DDBJ databases">
        <authorList>
            <person name="Palmer J.M."/>
        </authorList>
    </citation>
    <scope>NUCLEOTIDE SEQUENCE [LARGE SCALE GENOMIC DNA]</scope>
    <source>
        <strain evidence="3 4">GA_2019</strain>
        <tissue evidence="3">Muscle</tissue>
    </source>
</reference>
<name>A0ABV0N8B4_9TELE</name>
<dbReference type="PANTHER" id="PTHR38537">
    <property type="entry name" value="JITTERBUG, ISOFORM N"/>
    <property type="match status" value="1"/>
</dbReference>
<proteinExistence type="predicted"/>
<gene>
    <name evidence="3" type="ORF">GOODEAATRI_002284</name>
</gene>
<sequence length="228" mass="24692">MFLAGISFIPREVGEHQVSILKNGRHVANSPITIMVVQSEIGDARRVKAHGEGLVQATTFSNASFVVDTQEAGQFRDQISEDINIMTLHLKHVIRVCGQVMVAWLLRVTGEGRIRESITRRQKAASVASVGSVCDLNLKIPASWFLLVLSQQHLSRSSFCSHISLWWCGRSRGRVGCSSAAAQDQSFSPSRVRLISGLSGLVLPGATRGVWVIDAFRPAGSAGMEGAL</sequence>
<dbReference type="PANTHER" id="PTHR38537:SF7">
    <property type="entry name" value="FILAMIN-B"/>
    <property type="match status" value="1"/>
</dbReference>